<keyword evidence="1" id="KW-1133">Transmembrane helix</keyword>
<feature type="transmembrane region" description="Helical" evidence="1">
    <location>
        <begin position="9"/>
        <end position="26"/>
    </location>
</feature>
<comment type="caution">
    <text evidence="3">The sequence shown here is derived from an EMBL/GenBank/DDBJ whole genome shotgun (WGS) entry which is preliminary data.</text>
</comment>
<dbReference type="GO" id="GO:0006281">
    <property type="term" value="P:DNA repair"/>
    <property type="evidence" value="ECO:0007669"/>
    <property type="project" value="InterPro"/>
</dbReference>
<gene>
    <name evidence="3" type="ORF">UB32_10450</name>
</gene>
<sequence length="202" mass="22016">MEWIKENKIIVFAGIAVLVFFLYSSLNKGDVVLTEKNPESLGMVEDWNAKKDEVVEEKPIIMMAEIKGAVTQPGVYEIKEGGRVIDLIELAGGLKKEADAAAINFAMYVQDEMSIYVPRIGEEAPASLPVQEAGEASKGSVDLNSAESAELETLPGIGPAKAEAIIEYRKTNGPFKTIEDLKEISGIGEKTFEKLKDLILVK</sequence>
<keyword evidence="4" id="KW-1185">Reference proteome</keyword>
<dbReference type="Pfam" id="PF10531">
    <property type="entry name" value="SLBB"/>
    <property type="match status" value="1"/>
</dbReference>
<dbReference type="InterPro" id="IPR019554">
    <property type="entry name" value="Soluble_ligand-bd"/>
</dbReference>
<dbReference type="Pfam" id="PF12836">
    <property type="entry name" value="HHH_3"/>
    <property type="match status" value="1"/>
</dbReference>
<accession>A0A0D6Z8F3</accession>
<keyword evidence="1" id="KW-0812">Transmembrane</keyword>
<dbReference type="InterPro" id="IPR003583">
    <property type="entry name" value="Hlx-hairpin-Hlx_DNA-bd_motif"/>
</dbReference>
<dbReference type="EMBL" id="JXIQ01000082">
    <property type="protein sequence ID" value="KIY22079.1"/>
    <property type="molecule type" value="Genomic_DNA"/>
</dbReference>
<keyword evidence="1" id="KW-0472">Membrane</keyword>
<proteinExistence type="predicted"/>
<dbReference type="Gene3D" id="1.10.150.280">
    <property type="entry name" value="AF1531-like domain"/>
    <property type="match status" value="1"/>
</dbReference>
<dbReference type="InterPro" id="IPR010994">
    <property type="entry name" value="RuvA_2-like"/>
</dbReference>
<evidence type="ECO:0000256" key="1">
    <source>
        <dbReference type="SAM" id="Phobius"/>
    </source>
</evidence>
<dbReference type="GO" id="GO:0015628">
    <property type="term" value="P:protein secretion by the type II secretion system"/>
    <property type="evidence" value="ECO:0007669"/>
    <property type="project" value="TreeGrafter"/>
</dbReference>
<dbReference type="NCBIfam" id="TIGR00426">
    <property type="entry name" value="competence protein ComEA helix-hairpin-helix repeat region"/>
    <property type="match status" value="1"/>
</dbReference>
<dbReference type="Gene3D" id="3.10.20.600">
    <property type="match status" value="1"/>
</dbReference>
<organism evidence="3 4">
    <name type="scientific">Mesobacillus subterraneus</name>
    <dbReference type="NCBI Taxonomy" id="285983"/>
    <lineage>
        <taxon>Bacteria</taxon>
        <taxon>Bacillati</taxon>
        <taxon>Bacillota</taxon>
        <taxon>Bacilli</taxon>
        <taxon>Bacillales</taxon>
        <taxon>Bacillaceae</taxon>
        <taxon>Mesobacillus</taxon>
    </lineage>
</organism>
<feature type="domain" description="Helix-hairpin-helix DNA-binding motif class 1" evidence="2">
    <location>
        <begin position="179"/>
        <end position="198"/>
    </location>
</feature>
<dbReference type="PATRIC" id="fig|285983.3.peg.650"/>
<dbReference type="InterPro" id="IPR051675">
    <property type="entry name" value="Endo/Exo/Phosphatase_dom_1"/>
</dbReference>
<dbReference type="Proteomes" id="UP000032512">
    <property type="component" value="Unassembled WGS sequence"/>
</dbReference>
<dbReference type="SUPFAM" id="SSF47781">
    <property type="entry name" value="RuvA domain 2-like"/>
    <property type="match status" value="1"/>
</dbReference>
<dbReference type="PANTHER" id="PTHR21180:SF32">
    <property type="entry name" value="ENDONUCLEASE_EXONUCLEASE_PHOSPHATASE FAMILY DOMAIN-CONTAINING PROTEIN 1"/>
    <property type="match status" value="1"/>
</dbReference>
<dbReference type="SMART" id="SM00278">
    <property type="entry name" value="HhH1"/>
    <property type="match status" value="2"/>
</dbReference>
<evidence type="ECO:0000313" key="4">
    <source>
        <dbReference type="Proteomes" id="UP000032512"/>
    </source>
</evidence>
<dbReference type="AlphaFoldDB" id="A0A0D6Z8F3"/>
<name>A0A0D6Z8F3_9BACI</name>
<reference evidence="3 4" key="1">
    <citation type="submission" date="2015-01" db="EMBL/GenBank/DDBJ databases">
        <title>Draft genome sequences of the supercritical CO2 tolerant bacteria Bacillus subterraneus MITOT1 and Bacillus cereus MIT0214.</title>
        <authorList>
            <person name="Peet K.C."/>
            <person name="Thompson J.R."/>
        </authorList>
    </citation>
    <scope>NUCLEOTIDE SEQUENCE [LARGE SCALE GENOMIC DNA]</scope>
    <source>
        <strain evidence="3 4">MITOT1</strain>
    </source>
</reference>
<dbReference type="GO" id="GO:0003677">
    <property type="term" value="F:DNA binding"/>
    <property type="evidence" value="ECO:0007669"/>
    <property type="project" value="InterPro"/>
</dbReference>
<dbReference type="GO" id="GO:0015627">
    <property type="term" value="C:type II protein secretion system complex"/>
    <property type="evidence" value="ECO:0007669"/>
    <property type="project" value="TreeGrafter"/>
</dbReference>
<dbReference type="InterPro" id="IPR004509">
    <property type="entry name" value="Competence_ComEA_HhH"/>
</dbReference>
<dbReference type="RefSeq" id="WP_044393577.1">
    <property type="nucleotide sequence ID" value="NZ_JXIQ01000082.1"/>
</dbReference>
<dbReference type="PANTHER" id="PTHR21180">
    <property type="entry name" value="ENDONUCLEASE/EXONUCLEASE/PHOSPHATASE FAMILY DOMAIN-CONTAINING PROTEIN 1"/>
    <property type="match status" value="1"/>
</dbReference>
<protein>
    <recommendedName>
        <fullName evidence="2">Helix-hairpin-helix DNA-binding motif class 1 domain-containing protein</fullName>
    </recommendedName>
</protein>
<evidence type="ECO:0000259" key="2">
    <source>
        <dbReference type="SMART" id="SM00278"/>
    </source>
</evidence>
<evidence type="ECO:0000313" key="3">
    <source>
        <dbReference type="EMBL" id="KIY22079.1"/>
    </source>
</evidence>
<feature type="domain" description="Helix-hairpin-helix DNA-binding motif class 1" evidence="2">
    <location>
        <begin position="149"/>
        <end position="168"/>
    </location>
</feature>